<dbReference type="AlphaFoldDB" id="A0A2I2KIP7"/>
<sequence>MGWRRGEIFPAVPGEPLLIVNSLTLQRDMMVGVTDDALSALSLGLGLDDPTDVDPARRPVTYAYLVQVSTDGGRWAADWTEPSGGFERSPRCAAQVARQVLRRRFLQLRADVDTHWRDRWFRADVWSLESGAAGDPAVDRGAGTTRDTRGIALSGRHLQSYGVAPDAVEVRTPAQVRAEVGG</sequence>
<evidence type="ECO:0000313" key="2">
    <source>
        <dbReference type="Proteomes" id="UP000234331"/>
    </source>
</evidence>
<dbReference type="EMBL" id="FZMO01000004">
    <property type="protein sequence ID" value="SNQ45533.1"/>
    <property type="molecule type" value="Genomic_DNA"/>
</dbReference>
<dbReference type="Proteomes" id="UP000234331">
    <property type="component" value="Unassembled WGS sequence"/>
</dbReference>
<gene>
    <name evidence="1" type="ORF">FRACA_1010011</name>
</gene>
<proteinExistence type="predicted"/>
<reference evidence="1 2" key="1">
    <citation type="submission" date="2017-06" db="EMBL/GenBank/DDBJ databases">
        <authorList>
            <person name="Kim H.J."/>
            <person name="Triplett B.A."/>
        </authorList>
    </citation>
    <scope>NUCLEOTIDE SEQUENCE [LARGE SCALE GENOMIC DNA]</scope>
    <source>
        <strain evidence="1">FRACA_ARgP5</strain>
    </source>
</reference>
<evidence type="ECO:0000313" key="1">
    <source>
        <dbReference type="EMBL" id="SNQ45533.1"/>
    </source>
</evidence>
<organism evidence="1 2">
    <name type="scientific">Frankia canadensis</name>
    <dbReference type="NCBI Taxonomy" id="1836972"/>
    <lineage>
        <taxon>Bacteria</taxon>
        <taxon>Bacillati</taxon>
        <taxon>Actinomycetota</taxon>
        <taxon>Actinomycetes</taxon>
        <taxon>Frankiales</taxon>
        <taxon>Frankiaceae</taxon>
        <taxon>Frankia</taxon>
    </lineage>
</organism>
<keyword evidence="2" id="KW-1185">Reference proteome</keyword>
<name>A0A2I2KIP7_9ACTN</name>
<accession>A0A2I2KIP7</accession>
<protein>
    <submittedName>
        <fullName evidence="1">Uncharacterized protein</fullName>
    </submittedName>
</protein>